<feature type="transmembrane region" description="Helical" evidence="7">
    <location>
        <begin position="20"/>
        <end position="38"/>
    </location>
</feature>
<feature type="domain" description="ResB-like" evidence="8">
    <location>
        <begin position="361"/>
        <end position="433"/>
    </location>
</feature>
<gene>
    <name evidence="6" type="primary">ccsB</name>
    <name evidence="6" type="synonym">ccs1</name>
    <name evidence="9" type="ORF">V2H45_17895</name>
</gene>
<dbReference type="RefSeq" id="WP_330485051.1">
    <property type="nucleotide sequence ID" value="NZ_JAZBJZ010000085.1"/>
</dbReference>
<evidence type="ECO:0000313" key="9">
    <source>
        <dbReference type="EMBL" id="MEE3718617.1"/>
    </source>
</evidence>
<evidence type="ECO:0000256" key="5">
    <source>
        <dbReference type="ARBA" id="ARBA00023136"/>
    </source>
</evidence>
<sequence length="450" mass="50174">MTNALQTIKRLWRHELIPMLANLKLAIALLLLIALFSITGTVIEQGQSQEFYKLNYPDHPALFGFLTYQVILIVGLDRVYGSWWFLSLLILFGSSLAACTFNRQLPMLKVAKRWFYYTKPQSFAKLPIATELTGRSLNDLSQALTQKGYKVFQADDRLYARKGLIGKVGPIFVHASMLLVLAGAILGALTGFTAQEMVPSGETFQIKNITESGAWSKSQIPKDWSVRVNRFWIDYRPSGAIDQFYSDLSVLDLAGQEVDRQTIHVNKPLRYRGVTLYQANWDISSVRFTLNRSPILQLPLTKLKSKTNGGQVWGTWIPTKTDLSAGVTLLTPDLQGTFLIYDERGNLLSTLRLNGSTEVNGVTLTIKEVVGSTGLQIKADPGIPIVYTGFGLLMLGVIASYVSHSQVWALQVENTLYVGGKTNRAQVNFESEMVQVIEDMPKQELPLVSC</sequence>
<feature type="domain" description="ResB-like" evidence="8">
    <location>
        <begin position="23"/>
        <end position="291"/>
    </location>
</feature>
<dbReference type="PANTHER" id="PTHR31566">
    <property type="entry name" value="CYTOCHROME C BIOGENESIS PROTEIN CCS1, CHLOROPLASTIC"/>
    <property type="match status" value="1"/>
</dbReference>
<dbReference type="InterPro" id="IPR007816">
    <property type="entry name" value="ResB-like_domain"/>
</dbReference>
<keyword evidence="10" id="KW-1185">Reference proteome</keyword>
<feature type="transmembrane region" description="Helical" evidence="7">
    <location>
        <begin position="171"/>
        <end position="192"/>
    </location>
</feature>
<evidence type="ECO:0000256" key="1">
    <source>
        <dbReference type="ARBA" id="ARBA00004141"/>
    </source>
</evidence>
<proteinExistence type="inferred from homology"/>
<dbReference type="HAMAP" id="MF_01392">
    <property type="entry name" value="CytC_Ccs1"/>
    <property type="match status" value="1"/>
</dbReference>
<dbReference type="InterPro" id="IPR023494">
    <property type="entry name" value="Cyt_c_bgen_Ccs1/CcsB/ResB"/>
</dbReference>
<comment type="subunit">
    <text evidence="6">May interact with CcsA.</text>
</comment>
<evidence type="ECO:0000259" key="8">
    <source>
        <dbReference type="Pfam" id="PF05140"/>
    </source>
</evidence>
<evidence type="ECO:0000313" key="10">
    <source>
        <dbReference type="Proteomes" id="UP001333818"/>
    </source>
</evidence>
<evidence type="ECO:0000256" key="7">
    <source>
        <dbReference type="SAM" id="Phobius"/>
    </source>
</evidence>
<dbReference type="Proteomes" id="UP001333818">
    <property type="component" value="Unassembled WGS sequence"/>
</dbReference>
<evidence type="ECO:0000256" key="2">
    <source>
        <dbReference type="ARBA" id="ARBA00022692"/>
    </source>
</evidence>
<feature type="transmembrane region" description="Helical" evidence="7">
    <location>
        <begin position="82"/>
        <end position="102"/>
    </location>
</feature>
<dbReference type="GO" id="GO:0031676">
    <property type="term" value="C:plasma membrane-derived thylakoid membrane"/>
    <property type="evidence" value="ECO:0007669"/>
    <property type="project" value="UniProtKB-SubCell"/>
</dbReference>
<dbReference type="AlphaFoldDB" id="A0AAW9PW03"/>
<accession>A0AAW9PW03</accession>
<dbReference type="GO" id="GO:0017004">
    <property type="term" value="P:cytochrome complex assembly"/>
    <property type="evidence" value="ECO:0007669"/>
    <property type="project" value="UniProtKB-UniRule"/>
</dbReference>
<keyword evidence="6" id="KW-0793">Thylakoid</keyword>
<keyword evidence="3 6" id="KW-0201">Cytochrome c-type biogenesis</keyword>
<evidence type="ECO:0000256" key="4">
    <source>
        <dbReference type="ARBA" id="ARBA00022989"/>
    </source>
</evidence>
<evidence type="ECO:0000256" key="6">
    <source>
        <dbReference type="HAMAP-Rule" id="MF_01392"/>
    </source>
</evidence>
<keyword evidence="2 6" id="KW-0812">Transmembrane</keyword>
<name>A0AAW9PW03_9CYAN</name>
<organism evidence="9 10">
    <name type="scientific">Tumidithrix elongata BACA0141</name>
    <dbReference type="NCBI Taxonomy" id="2716417"/>
    <lineage>
        <taxon>Bacteria</taxon>
        <taxon>Bacillati</taxon>
        <taxon>Cyanobacteriota</taxon>
        <taxon>Cyanophyceae</taxon>
        <taxon>Pseudanabaenales</taxon>
        <taxon>Pseudanabaenaceae</taxon>
        <taxon>Tumidithrix</taxon>
        <taxon>Tumidithrix elongata</taxon>
    </lineage>
</organism>
<dbReference type="PANTHER" id="PTHR31566:SF0">
    <property type="entry name" value="CYTOCHROME C BIOGENESIS PROTEIN CCS1, CHLOROPLASTIC"/>
    <property type="match status" value="1"/>
</dbReference>
<comment type="caution">
    <text evidence="9">The sequence shown here is derived from an EMBL/GenBank/DDBJ whole genome shotgun (WGS) entry which is preliminary data.</text>
</comment>
<keyword evidence="4 6" id="KW-1133">Transmembrane helix</keyword>
<comment type="function">
    <text evidence="6">Required during biogenesis of c-type cytochromes (cytochrome c6 and cytochrome f) at the step of heme attachment.</text>
</comment>
<keyword evidence="5 6" id="KW-0472">Membrane</keyword>
<comment type="subcellular location">
    <subcellularLocation>
        <location evidence="6">Cellular thylakoid membrane</location>
        <topology evidence="6">Multi-pass membrane protein</topology>
    </subcellularLocation>
    <subcellularLocation>
        <location evidence="1">Membrane</location>
        <topology evidence="1">Multi-pass membrane protein</topology>
    </subcellularLocation>
</comment>
<comment type="similarity">
    <text evidence="6">Belongs to the Ccs1/CcsB family.</text>
</comment>
<protein>
    <recommendedName>
        <fullName evidence="6">Cytochrome c biogenesis protein CcsB</fullName>
    </recommendedName>
</protein>
<dbReference type="Pfam" id="PF05140">
    <property type="entry name" value="ResB"/>
    <property type="match status" value="2"/>
</dbReference>
<reference evidence="9" key="1">
    <citation type="submission" date="2024-01" db="EMBL/GenBank/DDBJ databases">
        <title>Bank of Algae and Cyanobacteria of the Azores (BACA) strain genomes.</title>
        <authorList>
            <person name="Luz R."/>
            <person name="Cordeiro R."/>
            <person name="Fonseca A."/>
            <person name="Goncalves V."/>
        </authorList>
    </citation>
    <scope>NUCLEOTIDE SEQUENCE</scope>
    <source>
        <strain evidence="9">BACA0141</strain>
    </source>
</reference>
<evidence type="ECO:0000256" key="3">
    <source>
        <dbReference type="ARBA" id="ARBA00022748"/>
    </source>
</evidence>
<dbReference type="EMBL" id="JAZBJZ010000085">
    <property type="protein sequence ID" value="MEE3718617.1"/>
    <property type="molecule type" value="Genomic_DNA"/>
</dbReference>